<protein>
    <submittedName>
        <fullName evidence="2">Iron-sulfur cluster assembly transcription factor IscR</fullName>
    </submittedName>
</protein>
<dbReference type="PANTHER" id="PTHR33221">
    <property type="entry name" value="WINGED HELIX-TURN-HELIX TRANSCRIPTIONAL REGULATOR, RRF2 FAMILY"/>
    <property type="match status" value="1"/>
</dbReference>
<keyword evidence="3" id="KW-1185">Reference proteome</keyword>
<comment type="caution">
    <text evidence="2">The sequence shown here is derived from an EMBL/GenBank/DDBJ whole genome shotgun (WGS) entry which is preliminary data.</text>
</comment>
<dbReference type="Pfam" id="PF02082">
    <property type="entry name" value="Rrf2"/>
    <property type="match status" value="1"/>
</dbReference>
<evidence type="ECO:0000256" key="1">
    <source>
        <dbReference type="ARBA" id="ARBA00023125"/>
    </source>
</evidence>
<dbReference type="InterPro" id="IPR010242">
    <property type="entry name" value="TF_HTH_IscR"/>
</dbReference>
<dbReference type="InterPro" id="IPR036390">
    <property type="entry name" value="WH_DNA-bd_sf"/>
</dbReference>
<dbReference type="FunFam" id="1.10.10.10:FF:000026">
    <property type="entry name" value="HTH-type transcriptional regulator IscR"/>
    <property type="match status" value="1"/>
</dbReference>
<reference evidence="2 3" key="1">
    <citation type="submission" date="2011-01" db="EMBL/GenBank/DDBJ databases">
        <authorList>
            <person name="Muzny D."/>
            <person name="Qin X."/>
            <person name="Deng J."/>
            <person name="Jiang H."/>
            <person name="Liu Y."/>
            <person name="Qu J."/>
            <person name="Song X.-Z."/>
            <person name="Zhang L."/>
            <person name="Thornton R."/>
            <person name="Coyle M."/>
            <person name="Francisco L."/>
            <person name="Jackson L."/>
            <person name="Javaid M."/>
            <person name="Korchina V."/>
            <person name="Kovar C."/>
            <person name="Mata R."/>
            <person name="Mathew T."/>
            <person name="Ngo R."/>
            <person name="Nguyen L."/>
            <person name="Nguyen N."/>
            <person name="Okwuonu G."/>
            <person name="Ongeri F."/>
            <person name="Pham C."/>
            <person name="Simmons D."/>
            <person name="Wilczek-Boney K."/>
            <person name="Hale W."/>
            <person name="Jakkamsetti A."/>
            <person name="Pham P."/>
            <person name="Ruth R."/>
            <person name="San Lucas F."/>
            <person name="Warren J."/>
            <person name="Zhang J."/>
            <person name="Zhao Z."/>
            <person name="Zhou C."/>
            <person name="Zhu D."/>
            <person name="Lee S."/>
            <person name="Bess C."/>
            <person name="Blankenburg K."/>
            <person name="Forbes L."/>
            <person name="Fu Q."/>
            <person name="Gubbala S."/>
            <person name="Hirani K."/>
            <person name="Jayaseelan J.C."/>
            <person name="Lara F."/>
            <person name="Munidasa M."/>
            <person name="Palculict T."/>
            <person name="Patil S."/>
            <person name="Pu L.-L."/>
            <person name="Saada N."/>
            <person name="Tang L."/>
            <person name="Weissenberger G."/>
            <person name="Zhu Y."/>
            <person name="Hemphill L."/>
            <person name="Shang Y."/>
            <person name="Youmans B."/>
            <person name="Ayvaz T."/>
            <person name="Ross M."/>
            <person name="Santibanez J."/>
            <person name="Aqrawi P."/>
            <person name="Gross S."/>
            <person name="Joshi V."/>
            <person name="Fowler G."/>
            <person name="Nazareth L."/>
            <person name="Reid J."/>
            <person name="Worley K."/>
            <person name="Petrosino J."/>
            <person name="Highlander S."/>
            <person name="Gibbs R."/>
        </authorList>
    </citation>
    <scope>NUCLEOTIDE SEQUENCE [LARGE SCALE GENOMIC DNA]</scope>
    <source>
        <strain evidence="2 3">ATCC 33394</strain>
    </source>
</reference>
<gene>
    <name evidence="2" type="primary">iscR</name>
    <name evidence="2" type="ORF">HMPREF9098_1035</name>
</gene>
<dbReference type="AlphaFoldDB" id="F0EYV1"/>
<dbReference type="Gene3D" id="1.10.10.10">
    <property type="entry name" value="Winged helix-like DNA-binding domain superfamily/Winged helix DNA-binding domain"/>
    <property type="match status" value="1"/>
</dbReference>
<organism evidence="2 3">
    <name type="scientific">Kingella denitrificans ATCC 33394</name>
    <dbReference type="NCBI Taxonomy" id="888741"/>
    <lineage>
        <taxon>Bacteria</taxon>
        <taxon>Pseudomonadati</taxon>
        <taxon>Pseudomonadota</taxon>
        <taxon>Betaproteobacteria</taxon>
        <taxon>Neisseriales</taxon>
        <taxon>Neisseriaceae</taxon>
        <taxon>Kingella</taxon>
    </lineage>
</organism>
<dbReference type="NCBIfam" id="TIGR02010">
    <property type="entry name" value="IscR"/>
    <property type="match status" value="1"/>
</dbReference>
<dbReference type="STRING" id="888741.HMPREF9098_1035"/>
<dbReference type="InterPro" id="IPR036388">
    <property type="entry name" value="WH-like_DNA-bd_sf"/>
</dbReference>
<dbReference type="EMBL" id="AEWV01000015">
    <property type="protein sequence ID" value="EGC17709.1"/>
    <property type="molecule type" value="Genomic_DNA"/>
</dbReference>
<dbReference type="GO" id="GO:0003690">
    <property type="term" value="F:double-stranded DNA binding"/>
    <property type="evidence" value="ECO:0007669"/>
    <property type="project" value="InterPro"/>
</dbReference>
<dbReference type="SUPFAM" id="SSF46785">
    <property type="entry name" value="Winged helix' DNA-binding domain"/>
    <property type="match status" value="1"/>
</dbReference>
<dbReference type="PROSITE" id="PS01332">
    <property type="entry name" value="HTH_RRF2_1"/>
    <property type="match status" value="1"/>
</dbReference>
<proteinExistence type="predicted"/>
<keyword evidence="1" id="KW-0238">DNA-binding</keyword>
<evidence type="ECO:0000313" key="2">
    <source>
        <dbReference type="EMBL" id="EGC17709.1"/>
    </source>
</evidence>
<dbReference type="HOGENOM" id="CLU_107144_0_0_4"/>
<dbReference type="PROSITE" id="PS51197">
    <property type="entry name" value="HTH_RRF2_2"/>
    <property type="match status" value="1"/>
</dbReference>
<name>F0EYV1_9NEIS</name>
<dbReference type="InterPro" id="IPR030489">
    <property type="entry name" value="TR_Rrf2-type_CS"/>
</dbReference>
<dbReference type="InterPro" id="IPR000944">
    <property type="entry name" value="Tscrpt_reg_Rrf2"/>
</dbReference>
<evidence type="ECO:0000313" key="3">
    <source>
        <dbReference type="Proteomes" id="UP000004088"/>
    </source>
</evidence>
<sequence length="148" mass="16078">MRLTTKGRFAVTAMIDLALNAQNNAVKLNSISERQQISLSYLEQLFSKLRRAGLVESIRGPGGGYILGRDAGEINIAQIIAAAEDELDATLCKGKANCQSGAPCLTHNLWENLNHTINAYLSSVTLAGLLAQQQPDKNTQIVKITHIY</sequence>
<dbReference type="PANTHER" id="PTHR33221:SF5">
    <property type="entry name" value="HTH-TYPE TRANSCRIPTIONAL REGULATOR ISCR"/>
    <property type="match status" value="1"/>
</dbReference>
<accession>F0EYV1</accession>
<dbReference type="RefSeq" id="WP_003782439.1">
    <property type="nucleotide sequence ID" value="NZ_GL870929.1"/>
</dbReference>
<dbReference type="Proteomes" id="UP000004088">
    <property type="component" value="Unassembled WGS sequence"/>
</dbReference>
<dbReference type="GO" id="GO:0005829">
    <property type="term" value="C:cytosol"/>
    <property type="evidence" value="ECO:0007669"/>
    <property type="project" value="TreeGrafter"/>
</dbReference>
<dbReference type="GO" id="GO:0003700">
    <property type="term" value="F:DNA-binding transcription factor activity"/>
    <property type="evidence" value="ECO:0007669"/>
    <property type="project" value="InterPro"/>
</dbReference>
<dbReference type="NCBIfam" id="TIGR00738">
    <property type="entry name" value="rrf2_super"/>
    <property type="match status" value="1"/>
</dbReference>